<feature type="transmembrane region" description="Helical" evidence="6">
    <location>
        <begin position="407"/>
        <end position="424"/>
    </location>
</feature>
<sequence>MASEPKSGGLTGAQPSVTPLPPVGAIDDDVAEIPSWRKWVILFVVCWMPLPMTFWSTAIMPATPEVASDLDIGVTTINTVNAGVFVAQALSGLIWLPISTIIGRRSTYLVANLVLCLCSIGCAVAPNIAGFGALWILGGTTGPFFLVAGQTILADIFEPTVRGTAVGFFLGSCVSANTIAPLIGSIIATFTSWRVIYGVEAGMSCLGLILTFFFIPRASEVGNPKTAEAIRPKTREDMIRTFNPMIVFRQFKYPKVLLANIACGLLAFNQYGLLSSVRRVVNPRFNLNSPLESGLFYLAPGAGFLVGSTLGGKVSDITVRRYIRKRNGQRLPEDRLNASLPFILLVLPLGTLLYGWSVQKRIGNMALPIVGSFIQGTGLMASFSGLNTYAAEVRPVYRTAVITGKYVVQYSFAAGSVGGVVPLINGLGVGWAFTITTFATIISGTLVVLISRFSRTWKQ</sequence>
<feature type="transmembrane region" description="Helical" evidence="6">
    <location>
        <begin position="336"/>
        <end position="356"/>
    </location>
</feature>
<dbReference type="PANTHER" id="PTHR23502">
    <property type="entry name" value="MAJOR FACILITATOR SUPERFAMILY"/>
    <property type="match status" value="1"/>
</dbReference>
<feature type="transmembrane region" description="Helical" evidence="6">
    <location>
        <begin position="294"/>
        <end position="315"/>
    </location>
</feature>
<proteinExistence type="predicted"/>
<dbReference type="InterPro" id="IPR036259">
    <property type="entry name" value="MFS_trans_sf"/>
</dbReference>
<feature type="transmembrane region" description="Helical" evidence="6">
    <location>
        <begin position="195"/>
        <end position="215"/>
    </location>
</feature>
<gene>
    <name evidence="8" type="ORF">B0J15DRAFT_431148</name>
</gene>
<evidence type="ECO:0000313" key="8">
    <source>
        <dbReference type="EMBL" id="KAH7237284.1"/>
    </source>
</evidence>
<feature type="transmembrane region" description="Helical" evidence="6">
    <location>
        <begin position="362"/>
        <end position="386"/>
    </location>
</feature>
<dbReference type="GO" id="GO:0022857">
    <property type="term" value="F:transmembrane transporter activity"/>
    <property type="evidence" value="ECO:0007669"/>
    <property type="project" value="InterPro"/>
</dbReference>
<dbReference type="PANTHER" id="PTHR23502:SF152">
    <property type="entry name" value="MAJOR FACILITATOR SUPERFAMILY (MFS) PROFILE DOMAIN-CONTAINING PROTEIN-RELATED"/>
    <property type="match status" value="1"/>
</dbReference>
<keyword evidence="2 6" id="KW-0812">Transmembrane</keyword>
<comment type="subcellular location">
    <subcellularLocation>
        <location evidence="1">Membrane</location>
        <topology evidence="1">Multi-pass membrane protein</topology>
    </subcellularLocation>
</comment>
<keyword evidence="3 6" id="KW-1133">Transmembrane helix</keyword>
<feature type="transmembrane region" description="Helical" evidence="6">
    <location>
        <begin position="72"/>
        <end position="96"/>
    </location>
</feature>
<keyword evidence="9" id="KW-1185">Reference proteome</keyword>
<evidence type="ECO:0000256" key="4">
    <source>
        <dbReference type="ARBA" id="ARBA00023136"/>
    </source>
</evidence>
<evidence type="ECO:0000256" key="2">
    <source>
        <dbReference type="ARBA" id="ARBA00022692"/>
    </source>
</evidence>
<evidence type="ECO:0000256" key="3">
    <source>
        <dbReference type="ARBA" id="ARBA00022989"/>
    </source>
</evidence>
<feature type="transmembrane region" description="Helical" evidence="6">
    <location>
        <begin position="166"/>
        <end position="189"/>
    </location>
</feature>
<dbReference type="Proteomes" id="UP000736672">
    <property type="component" value="Unassembled WGS sequence"/>
</dbReference>
<organism evidence="8 9">
    <name type="scientific">Fusarium solani</name>
    <name type="common">Filamentous fungus</name>
    <dbReference type="NCBI Taxonomy" id="169388"/>
    <lineage>
        <taxon>Eukaryota</taxon>
        <taxon>Fungi</taxon>
        <taxon>Dikarya</taxon>
        <taxon>Ascomycota</taxon>
        <taxon>Pezizomycotina</taxon>
        <taxon>Sordariomycetes</taxon>
        <taxon>Hypocreomycetidae</taxon>
        <taxon>Hypocreales</taxon>
        <taxon>Nectriaceae</taxon>
        <taxon>Fusarium</taxon>
        <taxon>Fusarium solani species complex</taxon>
    </lineage>
</organism>
<dbReference type="InterPro" id="IPR011701">
    <property type="entry name" value="MFS"/>
</dbReference>
<dbReference type="Pfam" id="PF07690">
    <property type="entry name" value="MFS_1"/>
    <property type="match status" value="1"/>
</dbReference>
<dbReference type="EMBL" id="JAGTJS010000023">
    <property type="protein sequence ID" value="KAH7237284.1"/>
    <property type="molecule type" value="Genomic_DNA"/>
</dbReference>
<feature type="domain" description="Major facilitator superfamily (MFS) profile" evidence="7">
    <location>
        <begin position="41"/>
        <end position="455"/>
    </location>
</feature>
<dbReference type="OrthoDB" id="3066029at2759"/>
<evidence type="ECO:0000259" key="7">
    <source>
        <dbReference type="PROSITE" id="PS50850"/>
    </source>
</evidence>
<feature type="transmembrane region" description="Helical" evidence="6">
    <location>
        <begin position="256"/>
        <end position="274"/>
    </location>
</feature>
<dbReference type="Gene3D" id="1.20.1250.20">
    <property type="entry name" value="MFS general substrate transporter like domains"/>
    <property type="match status" value="1"/>
</dbReference>
<evidence type="ECO:0000256" key="6">
    <source>
        <dbReference type="SAM" id="Phobius"/>
    </source>
</evidence>
<feature type="transmembrane region" description="Helical" evidence="6">
    <location>
        <begin position="430"/>
        <end position="450"/>
    </location>
</feature>
<keyword evidence="5" id="KW-0325">Glycoprotein</keyword>
<dbReference type="PROSITE" id="PS50850">
    <property type="entry name" value="MFS"/>
    <property type="match status" value="1"/>
</dbReference>
<protein>
    <submittedName>
        <fullName evidence="8">Major facilitator superfamily domain-containing protein</fullName>
    </submittedName>
</protein>
<dbReference type="AlphaFoldDB" id="A0A9P9K1W5"/>
<name>A0A9P9K1W5_FUSSL</name>
<feature type="transmembrane region" description="Helical" evidence="6">
    <location>
        <begin position="134"/>
        <end position="154"/>
    </location>
</feature>
<comment type="caution">
    <text evidence="8">The sequence shown here is derived from an EMBL/GenBank/DDBJ whole genome shotgun (WGS) entry which is preliminary data.</text>
</comment>
<accession>A0A9P9K1W5</accession>
<reference evidence="8" key="1">
    <citation type="journal article" date="2021" name="Nat. Commun.">
        <title>Genetic determinants of endophytism in the Arabidopsis root mycobiome.</title>
        <authorList>
            <person name="Mesny F."/>
            <person name="Miyauchi S."/>
            <person name="Thiergart T."/>
            <person name="Pickel B."/>
            <person name="Atanasova L."/>
            <person name="Karlsson M."/>
            <person name="Huettel B."/>
            <person name="Barry K.W."/>
            <person name="Haridas S."/>
            <person name="Chen C."/>
            <person name="Bauer D."/>
            <person name="Andreopoulos W."/>
            <person name="Pangilinan J."/>
            <person name="LaButti K."/>
            <person name="Riley R."/>
            <person name="Lipzen A."/>
            <person name="Clum A."/>
            <person name="Drula E."/>
            <person name="Henrissat B."/>
            <person name="Kohler A."/>
            <person name="Grigoriev I.V."/>
            <person name="Martin F.M."/>
            <person name="Hacquard S."/>
        </authorList>
    </citation>
    <scope>NUCLEOTIDE SEQUENCE</scope>
    <source>
        <strain evidence="8">FSSC 5 MPI-SDFR-AT-0091</strain>
    </source>
</reference>
<evidence type="ECO:0000313" key="9">
    <source>
        <dbReference type="Proteomes" id="UP000736672"/>
    </source>
</evidence>
<dbReference type="SUPFAM" id="SSF103473">
    <property type="entry name" value="MFS general substrate transporter"/>
    <property type="match status" value="1"/>
</dbReference>
<keyword evidence="4 6" id="KW-0472">Membrane</keyword>
<dbReference type="GO" id="GO:0005886">
    <property type="term" value="C:plasma membrane"/>
    <property type="evidence" value="ECO:0007669"/>
    <property type="project" value="TreeGrafter"/>
</dbReference>
<feature type="transmembrane region" description="Helical" evidence="6">
    <location>
        <begin position="39"/>
        <end position="60"/>
    </location>
</feature>
<evidence type="ECO:0000256" key="5">
    <source>
        <dbReference type="ARBA" id="ARBA00023180"/>
    </source>
</evidence>
<feature type="transmembrane region" description="Helical" evidence="6">
    <location>
        <begin position="108"/>
        <end position="128"/>
    </location>
</feature>
<dbReference type="InterPro" id="IPR020846">
    <property type="entry name" value="MFS_dom"/>
</dbReference>
<evidence type="ECO:0000256" key="1">
    <source>
        <dbReference type="ARBA" id="ARBA00004141"/>
    </source>
</evidence>